<accession>A0A318F186</accession>
<gene>
    <name evidence="6" type="ORF">C8E03_101278</name>
</gene>
<dbReference type="EMBL" id="QICS01000001">
    <property type="protein sequence ID" value="PXV95648.1"/>
    <property type="molecule type" value="Genomic_DNA"/>
</dbReference>
<feature type="coiled-coil region" evidence="3">
    <location>
        <begin position="293"/>
        <end position="327"/>
    </location>
</feature>
<evidence type="ECO:0000259" key="5">
    <source>
        <dbReference type="Pfam" id="PF25990"/>
    </source>
</evidence>
<evidence type="ECO:0000256" key="2">
    <source>
        <dbReference type="ARBA" id="ARBA00023054"/>
    </source>
</evidence>
<feature type="compositionally biased region" description="Polar residues" evidence="4">
    <location>
        <begin position="152"/>
        <end position="181"/>
    </location>
</feature>
<dbReference type="RefSeq" id="WP_170122860.1">
    <property type="nucleotide sequence ID" value="NZ_QICS01000001.1"/>
</dbReference>
<protein>
    <submittedName>
        <fullName evidence="6">Multidrug resistance efflux pump</fullName>
    </submittedName>
</protein>
<evidence type="ECO:0000313" key="7">
    <source>
        <dbReference type="Proteomes" id="UP000247523"/>
    </source>
</evidence>
<feature type="domain" description="YknX-like beta-barrel" evidence="5">
    <location>
        <begin position="416"/>
        <end position="495"/>
    </location>
</feature>
<evidence type="ECO:0000256" key="1">
    <source>
        <dbReference type="ARBA" id="ARBA00004196"/>
    </source>
</evidence>
<feature type="compositionally biased region" description="Polar residues" evidence="4">
    <location>
        <begin position="344"/>
        <end position="363"/>
    </location>
</feature>
<dbReference type="InterPro" id="IPR050465">
    <property type="entry name" value="UPF0194_transport"/>
</dbReference>
<evidence type="ECO:0000256" key="4">
    <source>
        <dbReference type="SAM" id="MobiDB-lite"/>
    </source>
</evidence>
<dbReference type="Gene3D" id="2.40.30.170">
    <property type="match status" value="1"/>
</dbReference>
<feature type="region of interest" description="Disordered" evidence="4">
    <location>
        <begin position="344"/>
        <end position="367"/>
    </location>
</feature>
<dbReference type="InterPro" id="IPR058636">
    <property type="entry name" value="Beta-barrel_YknX"/>
</dbReference>
<keyword evidence="2 3" id="KW-0175">Coiled coil</keyword>
<sequence length="580" mass="62722">MNKLKEVIHKKGNSTNKKHSKKFVVLLVTVVLIIAGVFGVSTILANKKKNLQKTKIETELIEKRSLTNSISATGTIQANDSQEEETSLTNYEITSVNVEVGDRVKTGDILCTLDVSDIEESLGTVQKSIEVGEKQNDVSTQSAERSLNYAQETMDAQASQADSNVSTAENKLSEAQSNQSDIESELESAKDKVSSTKKTYNSTKKTYAALEEDYNVKNTAYETTLKSSEAAQAVVDNLNSQIAATSDSTVLTDLTNQLTTAKEDLAVKLQATSDSKSQLSGIEASYMEAKTAYESAKTAYETAKTNLSTLETQLDAAETAVETAQTAYDGAISERDNTNRANENTVNSQKENLSSTALTNETNLDSKKTELKNYEDQLEKGNVTAKIDGVVTAVNISAGNTYTGETMFIIEDDSAYQVEATVDEYDIGDIYTGMPVIIKTNATDDEELKGTITYISPTPESQTTTTSSDVNYIVKVSIDSTNDKIRLGMTAKLSIIVDSKDDVYAVPYDVITETADGQGTIQVLKESSGEPETITVTLGMETDYYVEISSDQITEGMFVVVPSTGTDTSELTNMGPMGGF</sequence>
<dbReference type="Gene3D" id="2.40.50.100">
    <property type="match status" value="1"/>
</dbReference>
<dbReference type="AlphaFoldDB" id="A0A318F186"/>
<reference evidence="6 7" key="1">
    <citation type="submission" date="2018-05" db="EMBL/GenBank/DDBJ databases">
        <title>Genomic Encyclopedia of Type Strains, Phase IV (KMG-IV): sequencing the most valuable type-strain genomes for metagenomic binning, comparative biology and taxonomic classification.</title>
        <authorList>
            <person name="Goeker M."/>
        </authorList>
    </citation>
    <scope>NUCLEOTIDE SEQUENCE [LARGE SCALE GENOMIC DNA]</scope>
    <source>
        <strain evidence="6 7">DSM 28816</strain>
    </source>
</reference>
<dbReference type="Proteomes" id="UP000247523">
    <property type="component" value="Unassembled WGS sequence"/>
</dbReference>
<comment type="caution">
    <text evidence="6">The sequence shown here is derived from an EMBL/GenBank/DDBJ whole genome shotgun (WGS) entry which is preliminary data.</text>
</comment>
<dbReference type="GO" id="GO:0030313">
    <property type="term" value="C:cell envelope"/>
    <property type="evidence" value="ECO:0007669"/>
    <property type="project" value="UniProtKB-SubCell"/>
</dbReference>
<dbReference type="PANTHER" id="PTHR32347:SF14">
    <property type="entry name" value="EFFLUX SYSTEM COMPONENT YKNX-RELATED"/>
    <property type="match status" value="1"/>
</dbReference>
<organism evidence="6 7">
    <name type="scientific">Lachnotalea glycerini</name>
    <dbReference type="NCBI Taxonomy" id="1763509"/>
    <lineage>
        <taxon>Bacteria</taxon>
        <taxon>Bacillati</taxon>
        <taxon>Bacillota</taxon>
        <taxon>Clostridia</taxon>
        <taxon>Lachnospirales</taxon>
        <taxon>Lachnospiraceae</taxon>
        <taxon>Lachnotalea</taxon>
    </lineage>
</organism>
<dbReference type="Gene3D" id="1.10.287.470">
    <property type="entry name" value="Helix hairpin bin"/>
    <property type="match status" value="1"/>
</dbReference>
<dbReference type="Pfam" id="PF25990">
    <property type="entry name" value="Beta-barrel_YknX"/>
    <property type="match status" value="1"/>
</dbReference>
<dbReference type="PANTHER" id="PTHR32347">
    <property type="entry name" value="EFFLUX SYSTEM COMPONENT YKNX-RELATED"/>
    <property type="match status" value="1"/>
</dbReference>
<evidence type="ECO:0000313" key="6">
    <source>
        <dbReference type="EMBL" id="PXV95648.1"/>
    </source>
</evidence>
<comment type="subcellular location">
    <subcellularLocation>
        <location evidence="1">Cell envelope</location>
    </subcellularLocation>
</comment>
<proteinExistence type="predicted"/>
<name>A0A318F186_9FIRM</name>
<evidence type="ECO:0000256" key="3">
    <source>
        <dbReference type="SAM" id="Coils"/>
    </source>
</evidence>
<feature type="region of interest" description="Disordered" evidence="4">
    <location>
        <begin position="152"/>
        <end position="197"/>
    </location>
</feature>